<protein>
    <submittedName>
        <fullName evidence="3">Putative F420-dependent oxidoreductase</fullName>
    </submittedName>
</protein>
<dbReference type="PANTHER" id="PTHR43244">
    <property type="match status" value="1"/>
</dbReference>
<keyword evidence="1" id="KW-0560">Oxidoreductase</keyword>
<organism evidence="3 4">
    <name type="scientific">Saccharothrix violaceirubra</name>
    <dbReference type="NCBI Taxonomy" id="413306"/>
    <lineage>
        <taxon>Bacteria</taxon>
        <taxon>Bacillati</taxon>
        <taxon>Actinomycetota</taxon>
        <taxon>Actinomycetes</taxon>
        <taxon>Pseudonocardiales</taxon>
        <taxon>Pseudonocardiaceae</taxon>
        <taxon>Saccharothrix</taxon>
    </lineage>
</organism>
<dbReference type="InterPro" id="IPR050564">
    <property type="entry name" value="F420-G6PD/mer"/>
</dbReference>
<dbReference type="PANTHER" id="PTHR43244:SF1">
    <property type="entry name" value="5,10-METHYLENETETRAHYDROMETHANOPTERIN REDUCTASE"/>
    <property type="match status" value="1"/>
</dbReference>
<sequence length="285" mass="30945">MPTLGRVGLWLAGLDFRPAAETTELAQEVDELGFSTLWLSEGLMRDPFVQSALLLGASERLVVGTGVTVIWGRHPMRTKVAARALTDVFPDRFVLGLGISHPLVVEGVLGLEYKRPLAALRDHLEEMDAIDPLKRVFGTADTEPRAPRVLAALGPKALALSRTHADGAITYLVPPEHTAQAREVLGPDRTLVVEQAVVVDPAHADRADEHVALYSGIGPYLANWARLGLTERNRVERLVAIGEEAVARRIDEHLAAGADQVCLQVLTPDSPLPDYRRLAPLSRPA</sequence>
<dbReference type="RefSeq" id="WP_184668660.1">
    <property type="nucleotide sequence ID" value="NZ_BAABAI010000013.1"/>
</dbReference>
<accession>A0A7W7T4L4</accession>
<dbReference type="SUPFAM" id="SSF51679">
    <property type="entry name" value="Bacterial luciferase-like"/>
    <property type="match status" value="1"/>
</dbReference>
<evidence type="ECO:0000313" key="4">
    <source>
        <dbReference type="Proteomes" id="UP000542674"/>
    </source>
</evidence>
<dbReference type="InterPro" id="IPR011251">
    <property type="entry name" value="Luciferase-like_dom"/>
</dbReference>
<evidence type="ECO:0000256" key="1">
    <source>
        <dbReference type="ARBA" id="ARBA00023002"/>
    </source>
</evidence>
<gene>
    <name evidence="3" type="ORF">F4559_002579</name>
</gene>
<keyword evidence="4" id="KW-1185">Reference proteome</keyword>
<dbReference type="EMBL" id="JACHJS010000001">
    <property type="protein sequence ID" value="MBB4965220.1"/>
    <property type="molecule type" value="Genomic_DNA"/>
</dbReference>
<dbReference type="Gene3D" id="3.20.20.30">
    <property type="entry name" value="Luciferase-like domain"/>
    <property type="match status" value="1"/>
</dbReference>
<feature type="domain" description="Luciferase-like" evidence="2">
    <location>
        <begin position="18"/>
        <end position="258"/>
    </location>
</feature>
<dbReference type="Pfam" id="PF00296">
    <property type="entry name" value="Bac_luciferase"/>
    <property type="match status" value="1"/>
</dbReference>
<name>A0A7W7T4L4_9PSEU</name>
<comment type="caution">
    <text evidence="3">The sequence shown here is derived from an EMBL/GenBank/DDBJ whole genome shotgun (WGS) entry which is preliminary data.</text>
</comment>
<proteinExistence type="predicted"/>
<dbReference type="GO" id="GO:0016705">
    <property type="term" value="F:oxidoreductase activity, acting on paired donors, with incorporation or reduction of molecular oxygen"/>
    <property type="evidence" value="ECO:0007669"/>
    <property type="project" value="InterPro"/>
</dbReference>
<evidence type="ECO:0000313" key="3">
    <source>
        <dbReference type="EMBL" id="MBB4965220.1"/>
    </source>
</evidence>
<dbReference type="AlphaFoldDB" id="A0A7W7T4L4"/>
<evidence type="ECO:0000259" key="2">
    <source>
        <dbReference type="Pfam" id="PF00296"/>
    </source>
</evidence>
<reference evidence="3 4" key="1">
    <citation type="submission" date="2020-08" db="EMBL/GenBank/DDBJ databases">
        <title>Sequencing the genomes of 1000 actinobacteria strains.</title>
        <authorList>
            <person name="Klenk H.-P."/>
        </authorList>
    </citation>
    <scope>NUCLEOTIDE SEQUENCE [LARGE SCALE GENOMIC DNA]</scope>
    <source>
        <strain evidence="3 4">DSM 45084</strain>
    </source>
</reference>
<dbReference type="Proteomes" id="UP000542674">
    <property type="component" value="Unassembled WGS sequence"/>
</dbReference>
<dbReference type="InterPro" id="IPR036661">
    <property type="entry name" value="Luciferase-like_sf"/>
</dbReference>
<dbReference type="NCBIfam" id="TIGR03620">
    <property type="entry name" value="F420_MSMEG_4141"/>
    <property type="match status" value="1"/>
</dbReference>
<dbReference type="InterPro" id="IPR019922">
    <property type="entry name" value="Lucif-like_OxRdatse_MSMEG_4141"/>
</dbReference>